<sequence>MAAMLSLTVGGGAETGGGVEGDGGNEWGCEGSDVYGNGGDVVLDGRDRWSSASAVGVAPVGVDWRCGQWLARWSRREGERWRFGDAGGGACRSRSAMSAAAPDGSDRGGDRRGGRRPRDGEASAVMRAAAPVGRWQGFDGNRDADVHWVGLRRRRNLHRSTSTKYSPNAASRHIDAPPWASTTLRAGYPADLHGQKRQDGGGVPREEPAATRRNRRPVDAGRWG</sequence>
<feature type="compositionally biased region" description="Basic and acidic residues" evidence="1">
    <location>
        <begin position="104"/>
        <end position="121"/>
    </location>
</feature>
<evidence type="ECO:0000313" key="3">
    <source>
        <dbReference type="Proteomes" id="UP000026961"/>
    </source>
</evidence>
<dbReference type="HOGENOM" id="CLU_1236707_0_0_1"/>
<name>A0A0D9ZGJ4_9ORYZ</name>
<reference evidence="2" key="2">
    <citation type="submission" date="2018-05" db="EMBL/GenBank/DDBJ databases">
        <title>OgluRS3 (Oryza glumaepatula Reference Sequence Version 3).</title>
        <authorList>
            <person name="Zhang J."/>
            <person name="Kudrna D."/>
            <person name="Lee S."/>
            <person name="Talag J."/>
            <person name="Welchert J."/>
            <person name="Wing R.A."/>
        </authorList>
    </citation>
    <scope>NUCLEOTIDE SEQUENCE [LARGE SCALE GENOMIC DNA]</scope>
</reference>
<dbReference type="Proteomes" id="UP000026961">
    <property type="component" value="Chromosome 4"/>
</dbReference>
<reference evidence="2" key="1">
    <citation type="submission" date="2015-04" db="UniProtKB">
        <authorList>
            <consortium name="EnsemblPlants"/>
        </authorList>
    </citation>
    <scope>IDENTIFICATION</scope>
</reference>
<feature type="region of interest" description="Disordered" evidence="1">
    <location>
        <begin position="86"/>
        <end position="125"/>
    </location>
</feature>
<evidence type="ECO:0008006" key="4">
    <source>
        <dbReference type="Google" id="ProtNLM"/>
    </source>
</evidence>
<dbReference type="Gramene" id="OGLUM04G00890.1">
    <property type="protein sequence ID" value="OGLUM04G00890.1"/>
    <property type="gene ID" value="OGLUM04G00890"/>
</dbReference>
<feature type="region of interest" description="Disordered" evidence="1">
    <location>
        <begin position="12"/>
        <end position="31"/>
    </location>
</feature>
<dbReference type="EnsemblPlants" id="OGLUM04G00890.1">
    <property type="protein sequence ID" value="OGLUM04G00890.1"/>
    <property type="gene ID" value="OGLUM04G00890"/>
</dbReference>
<feature type="region of interest" description="Disordered" evidence="1">
    <location>
        <begin position="158"/>
        <end position="224"/>
    </location>
</feature>
<dbReference type="AlphaFoldDB" id="A0A0D9ZGJ4"/>
<protein>
    <recommendedName>
        <fullName evidence="4">DUF834 domain-containing protein</fullName>
    </recommendedName>
</protein>
<proteinExistence type="predicted"/>
<feature type="compositionally biased region" description="Low complexity" evidence="1">
    <location>
        <begin position="91"/>
        <end position="103"/>
    </location>
</feature>
<feature type="compositionally biased region" description="Basic and acidic residues" evidence="1">
    <location>
        <begin position="193"/>
        <end position="210"/>
    </location>
</feature>
<evidence type="ECO:0000256" key="1">
    <source>
        <dbReference type="SAM" id="MobiDB-lite"/>
    </source>
</evidence>
<keyword evidence="3" id="KW-1185">Reference proteome</keyword>
<organism evidence="2">
    <name type="scientific">Oryza glumipatula</name>
    <dbReference type="NCBI Taxonomy" id="40148"/>
    <lineage>
        <taxon>Eukaryota</taxon>
        <taxon>Viridiplantae</taxon>
        <taxon>Streptophyta</taxon>
        <taxon>Embryophyta</taxon>
        <taxon>Tracheophyta</taxon>
        <taxon>Spermatophyta</taxon>
        <taxon>Magnoliopsida</taxon>
        <taxon>Liliopsida</taxon>
        <taxon>Poales</taxon>
        <taxon>Poaceae</taxon>
        <taxon>BOP clade</taxon>
        <taxon>Oryzoideae</taxon>
        <taxon>Oryzeae</taxon>
        <taxon>Oryzinae</taxon>
        <taxon>Oryza</taxon>
    </lineage>
</organism>
<feature type="compositionally biased region" description="Polar residues" evidence="1">
    <location>
        <begin position="159"/>
        <end position="169"/>
    </location>
</feature>
<accession>A0A0D9ZGJ4</accession>
<evidence type="ECO:0000313" key="2">
    <source>
        <dbReference type="EnsemblPlants" id="OGLUM04G00890.1"/>
    </source>
</evidence>
<feature type="compositionally biased region" description="Gly residues" evidence="1">
    <location>
        <begin position="12"/>
        <end position="26"/>
    </location>
</feature>